<feature type="transmembrane region" description="Helical" evidence="1">
    <location>
        <begin position="45"/>
        <end position="64"/>
    </location>
</feature>
<reference evidence="2 3" key="1">
    <citation type="submission" date="2019-06" db="EMBL/GenBank/DDBJ databases">
        <title>Whole genome shotgun sequence of Brevibacillus parabrevis NBRC 12334.</title>
        <authorList>
            <person name="Hosoyama A."/>
            <person name="Uohara A."/>
            <person name="Ohji S."/>
            <person name="Ichikawa N."/>
        </authorList>
    </citation>
    <scope>NUCLEOTIDE SEQUENCE [LARGE SCALE GENOMIC DNA]</scope>
    <source>
        <strain evidence="2 3">NBRC 12334</strain>
    </source>
</reference>
<dbReference type="EMBL" id="BJMH01000005">
    <property type="protein sequence ID" value="GEB31916.1"/>
    <property type="molecule type" value="Genomic_DNA"/>
</dbReference>
<dbReference type="RefSeq" id="WP_122964110.1">
    <property type="nucleotide sequence ID" value="NZ_BJMH01000005.1"/>
</dbReference>
<evidence type="ECO:0000256" key="1">
    <source>
        <dbReference type="SAM" id="Phobius"/>
    </source>
</evidence>
<keyword evidence="3" id="KW-1185">Reference proteome</keyword>
<dbReference type="Proteomes" id="UP000316882">
    <property type="component" value="Unassembled WGS sequence"/>
</dbReference>
<dbReference type="AlphaFoldDB" id="A0A4Y3PIZ0"/>
<organism evidence="2 3">
    <name type="scientific">Brevibacillus parabrevis</name>
    <dbReference type="NCBI Taxonomy" id="54914"/>
    <lineage>
        <taxon>Bacteria</taxon>
        <taxon>Bacillati</taxon>
        <taxon>Bacillota</taxon>
        <taxon>Bacilli</taxon>
        <taxon>Bacillales</taxon>
        <taxon>Paenibacillaceae</taxon>
        <taxon>Brevibacillus</taxon>
    </lineage>
</organism>
<proteinExistence type="predicted"/>
<keyword evidence="1" id="KW-0812">Transmembrane</keyword>
<keyword evidence="1" id="KW-0472">Membrane</keyword>
<protein>
    <submittedName>
        <fullName evidence="2">Uncharacterized protein</fullName>
    </submittedName>
</protein>
<gene>
    <name evidence="2" type="ORF">BPA01_14960</name>
</gene>
<accession>A0A4Y3PIZ0</accession>
<keyword evidence="1" id="KW-1133">Transmembrane helix</keyword>
<comment type="caution">
    <text evidence="2">The sequence shown here is derived from an EMBL/GenBank/DDBJ whole genome shotgun (WGS) entry which is preliminary data.</text>
</comment>
<name>A0A4Y3PIZ0_BREPA</name>
<evidence type="ECO:0000313" key="3">
    <source>
        <dbReference type="Proteomes" id="UP000316882"/>
    </source>
</evidence>
<dbReference type="STRING" id="54914.AV540_02780"/>
<dbReference type="Gene3D" id="2.60.40.3830">
    <property type="match status" value="1"/>
</dbReference>
<dbReference type="GeneID" id="87614063"/>
<evidence type="ECO:0000313" key="2">
    <source>
        <dbReference type="EMBL" id="GEB31916.1"/>
    </source>
</evidence>
<sequence length="328" mass="36945">MDDNRWIANLKDRADQTVLRDVHFTEAMKNGVRERIRQKDRLPIVWKRFALPVAGLLLVVWLWSSFSLSGPTSQGERAGKPVPELLPGGQLTSPDLWKPMPQHSATYLEQTFSYIGEKPVRAMTDPNELYEGQTQRFIWLLNGSGLSQVEIVAYRTDGKRVELGSYQVMGPLHDATGHVPTGIALPDPGVWKLQVLAQGKHVGQVFVEVKKGISPANRDLVEPIIRNYLETEGKQLGIMAADRQVTLELLGVDAPDAERRTVYAWVNVLSKNPLHSSGVSAPMVFHIVYDGQKYRVQNMQMPEDGNRYMSSLQKLFPPKVLEQLENNR</sequence>